<dbReference type="PIRSF" id="PIRSF001586">
    <property type="entry name" value="FGAM_synth_I"/>
    <property type="match status" value="1"/>
</dbReference>
<evidence type="ECO:0000256" key="7">
    <source>
        <dbReference type="ARBA" id="ARBA00022962"/>
    </source>
</evidence>
<name>A0A1F6BLE2_9BACT</name>
<dbReference type="PANTHER" id="PTHR10099">
    <property type="entry name" value="PHOSPHORIBOSYLFORMYLGLYCINAMIDINE SYNTHASE"/>
    <property type="match status" value="1"/>
</dbReference>
<reference evidence="8 9" key="1">
    <citation type="journal article" date="2016" name="Nat. Commun.">
        <title>Thousands of microbial genomes shed light on interconnected biogeochemical processes in an aquifer system.</title>
        <authorList>
            <person name="Anantharaman K."/>
            <person name="Brown C.T."/>
            <person name="Hug L.A."/>
            <person name="Sharon I."/>
            <person name="Castelle C.J."/>
            <person name="Probst A.J."/>
            <person name="Thomas B.C."/>
            <person name="Singh A."/>
            <person name="Wilkins M.J."/>
            <person name="Karaoz U."/>
            <person name="Brodie E.L."/>
            <person name="Williams K.H."/>
            <person name="Hubbard S.S."/>
            <person name="Banfield J.F."/>
        </authorList>
    </citation>
    <scope>NUCLEOTIDE SEQUENCE [LARGE SCALE GENOMIC DNA]</scope>
</reference>
<dbReference type="GO" id="GO:0004642">
    <property type="term" value="F:phosphoribosylformylglycinamidine synthase activity"/>
    <property type="evidence" value="ECO:0007669"/>
    <property type="project" value="InterPro"/>
</dbReference>
<keyword evidence="2" id="KW-0436">Ligase</keyword>
<sequence>MKPKVLIFSGYGLNSEAETKYAFDTAGGKAVIVHVNDLVAHKVSLADFQILCLPGGFSYGDDSGSGNAYANKLKNHLWQEILEFVNSDRLVIGICNGFQILANLGLLPALNSKFGERQIALLHNSQARLVTRWVDLRIENDSPWLSGISQISLPIAHGEGKFYAETEILAKLKSRRMIALKYSRGETCRYSDLPANPNGSLADIAGINDESGRILGLMPHPERAQFFHQLPHWTNLADKLRREGKSCPRTGPGLKIFQNAVRYFIKG</sequence>
<evidence type="ECO:0000256" key="2">
    <source>
        <dbReference type="ARBA" id="ARBA00022598"/>
    </source>
</evidence>
<dbReference type="Proteomes" id="UP000176228">
    <property type="component" value="Unassembled WGS sequence"/>
</dbReference>
<evidence type="ECO:0000256" key="5">
    <source>
        <dbReference type="ARBA" id="ARBA00022801"/>
    </source>
</evidence>
<dbReference type="InterPro" id="IPR029062">
    <property type="entry name" value="Class_I_gatase-like"/>
</dbReference>
<keyword evidence="4" id="KW-0658">Purine biosynthesis</keyword>
<organism evidence="8 9">
    <name type="scientific">Candidatus Gottesmanbacteria bacterium RIFCSPLOWO2_01_FULL_42_22</name>
    <dbReference type="NCBI Taxonomy" id="1798391"/>
    <lineage>
        <taxon>Bacteria</taxon>
        <taxon>Candidatus Gottesmaniibacteriota</taxon>
    </lineage>
</organism>
<protein>
    <submittedName>
        <fullName evidence="8">Uncharacterized protein</fullName>
    </submittedName>
</protein>
<dbReference type="GO" id="GO:0005737">
    <property type="term" value="C:cytoplasm"/>
    <property type="evidence" value="ECO:0007669"/>
    <property type="project" value="TreeGrafter"/>
</dbReference>
<keyword evidence="1" id="KW-0963">Cytoplasm</keyword>
<keyword evidence="7" id="KW-0315">Glutamine amidotransferase</keyword>
<evidence type="ECO:0000313" key="9">
    <source>
        <dbReference type="Proteomes" id="UP000176228"/>
    </source>
</evidence>
<accession>A0A1F6BLE2</accession>
<evidence type="ECO:0000313" key="8">
    <source>
        <dbReference type="EMBL" id="OGG37357.1"/>
    </source>
</evidence>
<keyword evidence="3" id="KW-0547">Nucleotide-binding</keyword>
<keyword evidence="6" id="KW-0067">ATP-binding</keyword>
<proteinExistence type="predicted"/>
<dbReference type="GO" id="GO:0006189">
    <property type="term" value="P:'de novo' IMP biosynthetic process"/>
    <property type="evidence" value="ECO:0007669"/>
    <property type="project" value="InterPro"/>
</dbReference>
<evidence type="ECO:0000256" key="4">
    <source>
        <dbReference type="ARBA" id="ARBA00022755"/>
    </source>
</evidence>
<dbReference type="CDD" id="cd01740">
    <property type="entry name" value="GATase1_FGAR_AT"/>
    <property type="match status" value="1"/>
</dbReference>
<dbReference type="GO" id="GO:0005524">
    <property type="term" value="F:ATP binding"/>
    <property type="evidence" value="ECO:0007669"/>
    <property type="project" value="UniProtKB-KW"/>
</dbReference>
<evidence type="ECO:0000256" key="1">
    <source>
        <dbReference type="ARBA" id="ARBA00022490"/>
    </source>
</evidence>
<dbReference type="PANTHER" id="PTHR10099:SF1">
    <property type="entry name" value="PHOSPHORIBOSYLFORMYLGLYCINAMIDINE SYNTHASE"/>
    <property type="match status" value="1"/>
</dbReference>
<dbReference type="PROSITE" id="PS51273">
    <property type="entry name" value="GATASE_TYPE_1"/>
    <property type="match status" value="1"/>
</dbReference>
<comment type="caution">
    <text evidence="8">The sequence shown here is derived from an EMBL/GenBank/DDBJ whole genome shotgun (WGS) entry which is preliminary data.</text>
</comment>
<dbReference type="SUPFAM" id="SSF52317">
    <property type="entry name" value="Class I glutamine amidotransferase-like"/>
    <property type="match status" value="1"/>
</dbReference>
<gene>
    <name evidence="8" type="ORF">A2968_03965</name>
</gene>
<dbReference type="STRING" id="1798391.A2968_03965"/>
<dbReference type="AlphaFoldDB" id="A0A1F6BLE2"/>
<dbReference type="Pfam" id="PF13507">
    <property type="entry name" value="GATase_5"/>
    <property type="match status" value="1"/>
</dbReference>
<dbReference type="GO" id="GO:0016787">
    <property type="term" value="F:hydrolase activity"/>
    <property type="evidence" value="ECO:0007669"/>
    <property type="project" value="UniProtKB-KW"/>
</dbReference>
<keyword evidence="5" id="KW-0378">Hydrolase</keyword>
<dbReference type="InterPro" id="IPR010075">
    <property type="entry name" value="PRibForGlyAmidine_synth_PurQ"/>
</dbReference>
<dbReference type="EMBL" id="MFJU01000001">
    <property type="protein sequence ID" value="OGG37357.1"/>
    <property type="molecule type" value="Genomic_DNA"/>
</dbReference>
<evidence type="ECO:0000256" key="6">
    <source>
        <dbReference type="ARBA" id="ARBA00022840"/>
    </source>
</evidence>
<evidence type="ECO:0000256" key="3">
    <source>
        <dbReference type="ARBA" id="ARBA00022741"/>
    </source>
</evidence>
<dbReference type="Gene3D" id="3.40.50.880">
    <property type="match status" value="1"/>
</dbReference>
<dbReference type="SMART" id="SM01211">
    <property type="entry name" value="GATase_5"/>
    <property type="match status" value="1"/>
</dbReference>